<dbReference type="EMBL" id="FQXV01000012">
    <property type="protein sequence ID" value="SHI18173.1"/>
    <property type="molecule type" value="Genomic_DNA"/>
</dbReference>
<keyword evidence="3" id="KW-1185">Reference proteome</keyword>
<dbReference type="Gene3D" id="3.40.50.360">
    <property type="match status" value="1"/>
</dbReference>
<keyword evidence="1" id="KW-1133">Transmembrane helix</keyword>
<dbReference type="STRING" id="1123282.SAMN02745823_03110"/>
<dbReference type="RefSeq" id="WP_143162382.1">
    <property type="nucleotide sequence ID" value="NZ_FQXV01000012.1"/>
</dbReference>
<gene>
    <name evidence="2" type="ORF">SAMN02745823_03110</name>
</gene>
<name>A0A1M5Z2P9_9FIRM</name>
<organism evidence="2 3">
    <name type="scientific">Sporobacter termitidis DSM 10068</name>
    <dbReference type="NCBI Taxonomy" id="1123282"/>
    <lineage>
        <taxon>Bacteria</taxon>
        <taxon>Bacillati</taxon>
        <taxon>Bacillota</taxon>
        <taxon>Clostridia</taxon>
        <taxon>Eubacteriales</taxon>
        <taxon>Oscillospiraceae</taxon>
        <taxon>Sporobacter</taxon>
    </lineage>
</organism>
<sequence>MKIAVISYSLTGNNEVLAKGVAGALPAEHIRLTEDKRRTNATIFGDVVLGRTPKVRPGPESMAPYDLVIFVGPVWMGTAAFPFRAYFRRLKKEAKRYAYISLSGGSLGSNTKLSANLKKQTGRAPEAVVDLHIADLLPQDPKPTTKDIGAYRVSEETARRLTGTVVGKLREKVLKEA</sequence>
<dbReference type="Proteomes" id="UP000183995">
    <property type="component" value="Unassembled WGS sequence"/>
</dbReference>
<accession>A0A1M5Z2P9</accession>
<dbReference type="OrthoDB" id="9806505at2"/>
<dbReference type="InterPro" id="IPR029039">
    <property type="entry name" value="Flavoprotein-like_sf"/>
</dbReference>
<protein>
    <recommendedName>
        <fullName evidence="4">Flavodoxin</fullName>
    </recommendedName>
</protein>
<evidence type="ECO:0000256" key="1">
    <source>
        <dbReference type="SAM" id="Phobius"/>
    </source>
</evidence>
<evidence type="ECO:0000313" key="3">
    <source>
        <dbReference type="Proteomes" id="UP000183995"/>
    </source>
</evidence>
<keyword evidence="1" id="KW-0812">Transmembrane</keyword>
<proteinExistence type="predicted"/>
<evidence type="ECO:0008006" key="4">
    <source>
        <dbReference type="Google" id="ProtNLM"/>
    </source>
</evidence>
<dbReference type="AlphaFoldDB" id="A0A1M5Z2P9"/>
<reference evidence="2 3" key="1">
    <citation type="submission" date="2016-11" db="EMBL/GenBank/DDBJ databases">
        <authorList>
            <person name="Jaros S."/>
            <person name="Januszkiewicz K."/>
            <person name="Wedrychowicz H."/>
        </authorList>
    </citation>
    <scope>NUCLEOTIDE SEQUENCE [LARGE SCALE GENOMIC DNA]</scope>
    <source>
        <strain evidence="2 3">DSM 10068</strain>
    </source>
</reference>
<evidence type="ECO:0000313" key="2">
    <source>
        <dbReference type="EMBL" id="SHI18173.1"/>
    </source>
</evidence>
<feature type="transmembrane region" description="Helical" evidence="1">
    <location>
        <begin position="67"/>
        <end position="87"/>
    </location>
</feature>
<keyword evidence="1" id="KW-0472">Membrane</keyword>
<dbReference type="SUPFAM" id="SSF52218">
    <property type="entry name" value="Flavoproteins"/>
    <property type="match status" value="1"/>
</dbReference>